<dbReference type="RefSeq" id="WP_344059626.1">
    <property type="nucleotide sequence ID" value="NZ_BAAAOH010000001.1"/>
</dbReference>
<dbReference type="Gene3D" id="3.90.245.10">
    <property type="entry name" value="Ribonucleoside hydrolase-like"/>
    <property type="match status" value="1"/>
</dbReference>
<keyword evidence="5" id="KW-1185">Reference proteome</keyword>
<name>A0ABP5DI69_9MICO</name>
<protein>
    <submittedName>
        <fullName evidence="4">Nucleoside hydrolase</fullName>
    </submittedName>
</protein>
<evidence type="ECO:0000256" key="1">
    <source>
        <dbReference type="ARBA" id="ARBA00022801"/>
    </source>
</evidence>
<keyword evidence="1 4" id="KW-0378">Hydrolase</keyword>
<comment type="caution">
    <text evidence="4">The sequence shown here is derived from an EMBL/GenBank/DDBJ whole genome shotgun (WGS) entry which is preliminary data.</text>
</comment>
<dbReference type="PANTHER" id="PTHR12304">
    <property type="entry name" value="INOSINE-URIDINE PREFERRING NUCLEOSIDE HYDROLASE"/>
    <property type="match status" value="1"/>
</dbReference>
<dbReference type="GO" id="GO:0016787">
    <property type="term" value="F:hydrolase activity"/>
    <property type="evidence" value="ECO:0007669"/>
    <property type="project" value="UniProtKB-KW"/>
</dbReference>
<reference evidence="5" key="1">
    <citation type="journal article" date="2019" name="Int. J. Syst. Evol. Microbiol.">
        <title>The Global Catalogue of Microorganisms (GCM) 10K type strain sequencing project: providing services to taxonomists for standard genome sequencing and annotation.</title>
        <authorList>
            <consortium name="The Broad Institute Genomics Platform"/>
            <consortium name="The Broad Institute Genome Sequencing Center for Infectious Disease"/>
            <person name="Wu L."/>
            <person name="Ma J."/>
        </authorList>
    </citation>
    <scope>NUCLEOTIDE SEQUENCE [LARGE SCALE GENOMIC DNA]</scope>
    <source>
        <strain evidence="5">JCM 14902</strain>
    </source>
</reference>
<evidence type="ECO:0000256" key="2">
    <source>
        <dbReference type="ARBA" id="ARBA00023295"/>
    </source>
</evidence>
<proteinExistence type="predicted"/>
<dbReference type="EMBL" id="BAAAOH010000001">
    <property type="protein sequence ID" value="GAA1980716.1"/>
    <property type="molecule type" value="Genomic_DNA"/>
</dbReference>
<dbReference type="Pfam" id="PF01156">
    <property type="entry name" value="IU_nuc_hydro"/>
    <property type="match status" value="1"/>
</dbReference>
<dbReference type="InterPro" id="IPR001910">
    <property type="entry name" value="Inosine/uridine_hydrolase_dom"/>
</dbReference>
<dbReference type="InterPro" id="IPR023186">
    <property type="entry name" value="IUNH"/>
</dbReference>
<dbReference type="SUPFAM" id="SSF53590">
    <property type="entry name" value="Nucleoside hydrolase"/>
    <property type="match status" value="1"/>
</dbReference>
<dbReference type="Proteomes" id="UP001500326">
    <property type="component" value="Unassembled WGS sequence"/>
</dbReference>
<evidence type="ECO:0000313" key="4">
    <source>
        <dbReference type="EMBL" id="GAA1980716.1"/>
    </source>
</evidence>
<evidence type="ECO:0000313" key="5">
    <source>
        <dbReference type="Proteomes" id="UP001500326"/>
    </source>
</evidence>
<accession>A0ABP5DI69</accession>
<dbReference type="PANTHER" id="PTHR12304:SF4">
    <property type="entry name" value="URIDINE NUCLEOSIDASE"/>
    <property type="match status" value="1"/>
</dbReference>
<dbReference type="InterPro" id="IPR036452">
    <property type="entry name" value="Ribo_hydro-like"/>
</dbReference>
<sequence>MNSPEAIPLYLDCDTGIDDALALAYLLAEPAVRIVGIGTVSGNVSAERAASNTLALLELAGRTDIPVAVGATDPLHGTFHGGAPQVHGKDGVGGIGLVPETSAVVAASAVDLLRDLADEWSGQLHVLAVGPLTNLARFASTHPESVSNIADVVVMGGAFDRRGNVSETAEANIHNDPEAAAATFEAEWPITIVPLDITMDHALTEADARQIEAIQGSLPPQLAAMLATYLDYYEQGVFGIRQCALHDPLAAIIAADAAEVLREDQPAAVRVETEGEHRGRTVAVSDVALASSHDRRIVLEIAHPAAATLITALRSYDWP</sequence>
<gene>
    <name evidence="4" type="ORF">GCM10009777_12800</name>
</gene>
<evidence type="ECO:0000259" key="3">
    <source>
        <dbReference type="Pfam" id="PF01156"/>
    </source>
</evidence>
<feature type="domain" description="Inosine/uridine-preferring nucleoside hydrolase" evidence="3">
    <location>
        <begin position="10"/>
        <end position="303"/>
    </location>
</feature>
<organism evidence="4 5">
    <name type="scientific">Microbacterium pumilum</name>
    <dbReference type="NCBI Taxonomy" id="344165"/>
    <lineage>
        <taxon>Bacteria</taxon>
        <taxon>Bacillati</taxon>
        <taxon>Actinomycetota</taxon>
        <taxon>Actinomycetes</taxon>
        <taxon>Micrococcales</taxon>
        <taxon>Microbacteriaceae</taxon>
        <taxon>Microbacterium</taxon>
    </lineage>
</organism>
<keyword evidence="2" id="KW-0326">Glycosidase</keyword>